<keyword evidence="4" id="KW-0863">Zinc-finger</keyword>
<feature type="repeat" description="ANK" evidence="3">
    <location>
        <begin position="302"/>
        <end position="334"/>
    </location>
</feature>
<protein>
    <recommendedName>
        <fullName evidence="6">RING-type domain-containing protein</fullName>
    </recommendedName>
</protein>
<feature type="repeat" description="ANK" evidence="3">
    <location>
        <begin position="619"/>
        <end position="645"/>
    </location>
</feature>
<dbReference type="InterPro" id="IPR001841">
    <property type="entry name" value="Znf_RING"/>
</dbReference>
<keyword evidence="8" id="KW-1185">Reference proteome</keyword>
<feature type="repeat" description="ANK" evidence="3">
    <location>
        <begin position="101"/>
        <end position="126"/>
    </location>
</feature>
<sequence length="932" mass="99447">MPVWGWSRQRGAAPTMGRAREALSATPRTSSDGAVEEMLAADAEASSDTETIRVVSADEAARSLQAWATALRQCGDEECEALARLAQTATSGALKDVHGTDGWTPLKVAAYDGRQQMVQALLECGAWRELPTQQPARSEEPPERSLEGCGPHPWLCLFPSPQRRQRQRSSVQMSTATATVTTDPDKFTAAATAVPTAPYLAAQQGHTEVVRQLALFVPPEQPDRRVDVDVASAVGWTPLFIAARHGHVSTCRQLLLLGADPRRRDVDEWTPLHVAVSNNQPDVVRLLVSEGGIVPRYVRAKHSWTPMHSAAQHGHWPMLRLLLELDCDANVETGDGWTPLHSAVKNGHLHVVKELVQSGGAAPDAAKRNGWTALHTAARNNRLAIARWLLQEANASPRRADSHGRSALHVAAANGHAALCRLLAHTEPSLLTMRTRDGATALEVAYEMRHWDLCLYLLRLGAPLASGQRAARMRCHLMHYLVTRWWERARVPLPDMITPEAAASLPPDTDAAIVATVACVRQLVSLGVDVNVRRRSRGNRTPLHTAAAMSHADGVRALMLAVGGGEQGALALEAPLHDAGAAGQTALHLACAQAHTDVGTATVAALLEAGASVWARDRQRRTPLHVAAANGARDSALHRLVEHGAPQGDLVAARDVRGATPIDVAREAGQRAAHATLTSLLGARRASRSAPARGMERGVGYDALTTATSSAPLDPANTDQHPYAATPATTAATSAADESIHSVDVSGESGVGGVEGVPGSSRSSHSSHSTWNTFSEASAPPYSYGGAIADSEPGDKPEQLLRFRWSATPRSSPASISSVTASTWSSSLPPGYPPSGSRCAPSPSPRYDASPWASMPARRSPSSALPPPSHAPAQQPRRGLGHAECAVCSDAGPHVLWTVYNCGHCTCERCARRLFECPMCRVRITSRIRLYL</sequence>
<dbReference type="SMART" id="SM00248">
    <property type="entry name" value="ANK"/>
    <property type="match status" value="11"/>
</dbReference>
<dbReference type="PROSITE" id="PS50089">
    <property type="entry name" value="ZF_RING_2"/>
    <property type="match status" value="1"/>
</dbReference>
<dbReference type="PROSITE" id="PS50088">
    <property type="entry name" value="ANK_REPEAT"/>
    <property type="match status" value="9"/>
</dbReference>
<gene>
    <name evidence="7" type="ORF">CDCA_CDCA13G3706</name>
</gene>
<accession>A0AAV9IZX6</accession>
<comment type="caution">
    <text evidence="7">The sequence shown here is derived from an EMBL/GenBank/DDBJ whole genome shotgun (WGS) entry which is preliminary data.</text>
</comment>
<feature type="compositionally biased region" description="Low complexity" evidence="5">
    <location>
        <begin position="757"/>
        <end position="769"/>
    </location>
</feature>
<feature type="region of interest" description="Disordered" evidence="5">
    <location>
        <begin position="728"/>
        <end position="774"/>
    </location>
</feature>
<feature type="compositionally biased region" description="Low complexity" evidence="5">
    <location>
        <begin position="849"/>
        <end position="863"/>
    </location>
</feature>
<feature type="repeat" description="ANK" evidence="3">
    <location>
        <begin position="582"/>
        <end position="618"/>
    </location>
</feature>
<keyword evidence="2 3" id="KW-0040">ANK repeat</keyword>
<organism evidence="7 8">
    <name type="scientific">Cyanidium caldarium</name>
    <name type="common">Red alga</name>
    <dbReference type="NCBI Taxonomy" id="2771"/>
    <lineage>
        <taxon>Eukaryota</taxon>
        <taxon>Rhodophyta</taxon>
        <taxon>Bangiophyceae</taxon>
        <taxon>Cyanidiales</taxon>
        <taxon>Cyanidiaceae</taxon>
        <taxon>Cyanidium</taxon>
    </lineage>
</organism>
<dbReference type="AlphaFoldDB" id="A0AAV9IZX6"/>
<dbReference type="SUPFAM" id="SSF57850">
    <property type="entry name" value="RING/U-box"/>
    <property type="match status" value="1"/>
</dbReference>
<dbReference type="InterPro" id="IPR013083">
    <property type="entry name" value="Znf_RING/FYVE/PHD"/>
</dbReference>
<name>A0AAV9IZX6_CYACA</name>
<dbReference type="InterPro" id="IPR036770">
    <property type="entry name" value="Ankyrin_rpt-contain_sf"/>
</dbReference>
<dbReference type="GO" id="GO:0005737">
    <property type="term" value="C:cytoplasm"/>
    <property type="evidence" value="ECO:0007669"/>
    <property type="project" value="TreeGrafter"/>
</dbReference>
<dbReference type="Pfam" id="PF00023">
    <property type="entry name" value="Ank"/>
    <property type="match status" value="2"/>
</dbReference>
<evidence type="ECO:0000259" key="6">
    <source>
        <dbReference type="PROSITE" id="PS50089"/>
    </source>
</evidence>
<feature type="repeat" description="ANK" evidence="3">
    <location>
        <begin position="234"/>
        <end position="266"/>
    </location>
</feature>
<dbReference type="Proteomes" id="UP001301350">
    <property type="component" value="Unassembled WGS sequence"/>
</dbReference>
<evidence type="ECO:0000256" key="3">
    <source>
        <dbReference type="PROSITE-ProRule" id="PRU00023"/>
    </source>
</evidence>
<evidence type="ECO:0000256" key="2">
    <source>
        <dbReference type="ARBA" id="ARBA00023043"/>
    </source>
</evidence>
<proteinExistence type="predicted"/>
<evidence type="ECO:0000256" key="1">
    <source>
        <dbReference type="ARBA" id="ARBA00022737"/>
    </source>
</evidence>
<dbReference type="Pfam" id="PF13920">
    <property type="entry name" value="zf-C3HC4_3"/>
    <property type="match status" value="1"/>
</dbReference>
<dbReference type="GO" id="GO:0008270">
    <property type="term" value="F:zinc ion binding"/>
    <property type="evidence" value="ECO:0007669"/>
    <property type="project" value="UniProtKB-KW"/>
</dbReference>
<dbReference type="Gene3D" id="3.30.40.10">
    <property type="entry name" value="Zinc/RING finger domain, C3HC4 (zinc finger)"/>
    <property type="match status" value="1"/>
</dbReference>
<dbReference type="SUPFAM" id="SSF48403">
    <property type="entry name" value="Ankyrin repeat"/>
    <property type="match status" value="3"/>
</dbReference>
<feature type="compositionally biased region" description="Low complexity" evidence="5">
    <location>
        <begin position="810"/>
        <end position="837"/>
    </location>
</feature>
<feature type="repeat" description="ANK" evidence="3">
    <location>
        <begin position="335"/>
        <end position="359"/>
    </location>
</feature>
<dbReference type="InterPro" id="IPR002110">
    <property type="entry name" value="Ankyrin_rpt"/>
</dbReference>
<keyword evidence="4" id="KW-0862">Zinc</keyword>
<evidence type="ECO:0000313" key="7">
    <source>
        <dbReference type="EMBL" id="KAK4537681.1"/>
    </source>
</evidence>
<feature type="compositionally biased region" description="Low complexity" evidence="5">
    <location>
        <begin position="728"/>
        <end position="748"/>
    </location>
</feature>
<feature type="region of interest" description="Disordered" evidence="5">
    <location>
        <begin position="1"/>
        <end position="32"/>
    </location>
</feature>
<dbReference type="PANTHER" id="PTHR24198">
    <property type="entry name" value="ANKYRIN REPEAT AND PROTEIN KINASE DOMAIN-CONTAINING PROTEIN"/>
    <property type="match status" value="1"/>
</dbReference>
<feature type="repeat" description="ANK" evidence="3">
    <location>
        <begin position="369"/>
        <end position="391"/>
    </location>
</feature>
<keyword evidence="1" id="KW-0677">Repeat</keyword>
<feature type="repeat" description="ANK" evidence="3">
    <location>
        <begin position="267"/>
        <end position="291"/>
    </location>
</feature>
<dbReference type="PROSITE" id="PS50297">
    <property type="entry name" value="ANK_REP_REGION"/>
    <property type="match status" value="9"/>
</dbReference>
<dbReference type="EMBL" id="JANCYW010000013">
    <property type="protein sequence ID" value="KAK4537681.1"/>
    <property type="molecule type" value="Genomic_DNA"/>
</dbReference>
<dbReference type="Gene3D" id="1.25.40.20">
    <property type="entry name" value="Ankyrin repeat-containing domain"/>
    <property type="match status" value="5"/>
</dbReference>
<dbReference type="Pfam" id="PF12796">
    <property type="entry name" value="Ank_2"/>
    <property type="match status" value="4"/>
</dbReference>
<dbReference type="PANTHER" id="PTHR24198:SF165">
    <property type="entry name" value="ANKYRIN REPEAT-CONTAINING PROTEIN-RELATED"/>
    <property type="match status" value="1"/>
</dbReference>
<dbReference type="CDD" id="cd16520">
    <property type="entry name" value="RING-HC_MIBs-like"/>
    <property type="match status" value="1"/>
</dbReference>
<evidence type="ECO:0000256" key="4">
    <source>
        <dbReference type="PROSITE-ProRule" id="PRU00175"/>
    </source>
</evidence>
<reference evidence="7 8" key="1">
    <citation type="submission" date="2022-07" db="EMBL/GenBank/DDBJ databases">
        <title>Genome-wide signatures of adaptation to extreme environments.</title>
        <authorList>
            <person name="Cho C.H."/>
            <person name="Yoon H.S."/>
        </authorList>
    </citation>
    <scope>NUCLEOTIDE SEQUENCE [LARGE SCALE GENOMIC DNA]</scope>
    <source>
        <strain evidence="7 8">DBV 063 E5</strain>
    </source>
</reference>
<feature type="domain" description="RING-type" evidence="6">
    <location>
        <begin position="885"/>
        <end position="921"/>
    </location>
</feature>
<keyword evidence="4" id="KW-0479">Metal-binding</keyword>
<evidence type="ECO:0000313" key="8">
    <source>
        <dbReference type="Proteomes" id="UP001301350"/>
    </source>
</evidence>
<feature type="repeat" description="ANK" evidence="3">
    <location>
        <begin position="403"/>
        <end position="423"/>
    </location>
</feature>
<dbReference type="SMART" id="SM00184">
    <property type="entry name" value="RING"/>
    <property type="match status" value="1"/>
</dbReference>
<evidence type="ECO:0000256" key="5">
    <source>
        <dbReference type="SAM" id="MobiDB-lite"/>
    </source>
</evidence>
<dbReference type="PRINTS" id="PR01415">
    <property type="entry name" value="ANKYRIN"/>
</dbReference>
<feature type="region of interest" description="Disordered" evidence="5">
    <location>
        <begin position="810"/>
        <end position="877"/>
    </location>
</feature>